<organism evidence="1">
    <name type="scientific">marine metagenome</name>
    <dbReference type="NCBI Taxonomy" id="408172"/>
    <lineage>
        <taxon>unclassified sequences</taxon>
        <taxon>metagenomes</taxon>
        <taxon>ecological metagenomes</taxon>
    </lineage>
</organism>
<dbReference type="EMBL" id="UINC01163784">
    <property type="protein sequence ID" value="SVD64279.1"/>
    <property type="molecule type" value="Genomic_DNA"/>
</dbReference>
<sequence length="40" mass="4709">MGAFECVFEYLEGPHLRRDIALVHHFGDLDAQWIELYLGF</sequence>
<reference evidence="1" key="1">
    <citation type="submission" date="2018-05" db="EMBL/GenBank/DDBJ databases">
        <authorList>
            <person name="Lanie J.A."/>
            <person name="Ng W.-L."/>
            <person name="Kazmierczak K.M."/>
            <person name="Andrzejewski T.M."/>
            <person name="Davidsen T.M."/>
            <person name="Wayne K.J."/>
            <person name="Tettelin H."/>
            <person name="Glass J.I."/>
            <person name="Rusch D."/>
            <person name="Podicherti R."/>
            <person name="Tsui H.-C.T."/>
            <person name="Winkler M.E."/>
        </authorList>
    </citation>
    <scope>NUCLEOTIDE SEQUENCE</scope>
</reference>
<dbReference type="AlphaFoldDB" id="A0A382X098"/>
<evidence type="ECO:0000313" key="1">
    <source>
        <dbReference type="EMBL" id="SVD64279.1"/>
    </source>
</evidence>
<gene>
    <name evidence="1" type="ORF">METZ01_LOCUS417133</name>
</gene>
<proteinExistence type="predicted"/>
<name>A0A382X098_9ZZZZ</name>
<feature type="non-terminal residue" evidence="1">
    <location>
        <position position="40"/>
    </location>
</feature>
<protein>
    <submittedName>
        <fullName evidence="1">Uncharacterized protein</fullName>
    </submittedName>
</protein>
<accession>A0A382X098</accession>